<dbReference type="Gene3D" id="3.40.250.10">
    <property type="entry name" value="Rhodanese-like domain"/>
    <property type="match status" value="1"/>
</dbReference>
<dbReference type="InterPro" id="IPR052367">
    <property type="entry name" value="Thiosulfate_ST/Rhodanese-like"/>
</dbReference>
<evidence type="ECO:0000313" key="3">
    <source>
        <dbReference type="Proteomes" id="UP000825935"/>
    </source>
</evidence>
<dbReference type="AlphaFoldDB" id="A0A8T2V0S6"/>
<dbReference type="SUPFAM" id="SSF52821">
    <property type="entry name" value="Rhodanese/Cell cycle control phosphatase"/>
    <property type="match status" value="1"/>
</dbReference>
<organism evidence="2 3">
    <name type="scientific">Ceratopteris richardii</name>
    <name type="common">Triangle waterfern</name>
    <dbReference type="NCBI Taxonomy" id="49495"/>
    <lineage>
        <taxon>Eukaryota</taxon>
        <taxon>Viridiplantae</taxon>
        <taxon>Streptophyta</taxon>
        <taxon>Embryophyta</taxon>
        <taxon>Tracheophyta</taxon>
        <taxon>Polypodiopsida</taxon>
        <taxon>Polypodiidae</taxon>
        <taxon>Polypodiales</taxon>
        <taxon>Pteridineae</taxon>
        <taxon>Pteridaceae</taxon>
        <taxon>Parkerioideae</taxon>
        <taxon>Ceratopteris</taxon>
    </lineage>
</organism>
<protein>
    <recommendedName>
        <fullName evidence="1">Rhodanese domain-containing protein</fullName>
    </recommendedName>
</protein>
<dbReference type="OrthoDB" id="566238at2759"/>
<accession>A0A8T2V0S6</accession>
<reference evidence="2" key="1">
    <citation type="submission" date="2021-08" db="EMBL/GenBank/DDBJ databases">
        <title>WGS assembly of Ceratopteris richardii.</title>
        <authorList>
            <person name="Marchant D.B."/>
            <person name="Chen G."/>
            <person name="Jenkins J."/>
            <person name="Shu S."/>
            <person name="Leebens-Mack J."/>
            <person name="Grimwood J."/>
            <person name="Schmutz J."/>
            <person name="Soltis P."/>
            <person name="Soltis D."/>
            <person name="Chen Z.-H."/>
        </authorList>
    </citation>
    <scope>NUCLEOTIDE SEQUENCE</scope>
    <source>
        <strain evidence="2">Whitten #5841</strain>
        <tissue evidence="2">Leaf</tissue>
    </source>
</reference>
<evidence type="ECO:0000259" key="1">
    <source>
        <dbReference type="PROSITE" id="PS50206"/>
    </source>
</evidence>
<dbReference type="InterPro" id="IPR036873">
    <property type="entry name" value="Rhodanese-like_dom_sf"/>
</dbReference>
<name>A0A8T2V0S6_CERRI</name>
<sequence length="190" mass="20104">MESSKVCAKFGGAATALTALGRRKRANLRIIASLPVALACHGASFGCRSAVESCRQSPLQIVRAFSSEGSNGSVPIRTVPIQVAHELLNAGHRYLDVRTAEEFASGHIEGAVNVPYMLKAGIGLTKNLKFLEEVSEKFGKDDEVVVGCQMGKRSKMATEELVNAGYTGITDMAGGYAAWVKSGMPVKSNA</sequence>
<dbReference type="OMA" id="MEYSFAR"/>
<dbReference type="Proteomes" id="UP000825935">
    <property type="component" value="Chromosome 4"/>
</dbReference>
<dbReference type="Pfam" id="PF00581">
    <property type="entry name" value="Rhodanese"/>
    <property type="match status" value="1"/>
</dbReference>
<gene>
    <name evidence="2" type="ORF">KP509_04G067500</name>
</gene>
<proteinExistence type="predicted"/>
<dbReference type="PANTHER" id="PTHR45431">
    <property type="entry name" value="RHODANESE-LIKE DOMAIN-CONTAINING PROTEIN 15, CHLOROPLASTIC"/>
    <property type="match status" value="1"/>
</dbReference>
<dbReference type="SMART" id="SM00450">
    <property type="entry name" value="RHOD"/>
    <property type="match status" value="1"/>
</dbReference>
<dbReference type="PROSITE" id="PS50206">
    <property type="entry name" value="RHODANESE_3"/>
    <property type="match status" value="1"/>
</dbReference>
<evidence type="ECO:0000313" key="2">
    <source>
        <dbReference type="EMBL" id="KAH7439573.1"/>
    </source>
</evidence>
<dbReference type="InterPro" id="IPR001763">
    <property type="entry name" value="Rhodanese-like_dom"/>
</dbReference>
<feature type="domain" description="Rhodanese" evidence="1">
    <location>
        <begin position="88"/>
        <end position="188"/>
    </location>
</feature>
<keyword evidence="3" id="KW-1185">Reference proteome</keyword>
<dbReference type="CDD" id="cd00158">
    <property type="entry name" value="RHOD"/>
    <property type="match status" value="1"/>
</dbReference>
<dbReference type="EMBL" id="CM035409">
    <property type="protein sequence ID" value="KAH7439571.1"/>
    <property type="molecule type" value="Genomic_DNA"/>
</dbReference>
<dbReference type="EMBL" id="CM035409">
    <property type="protein sequence ID" value="KAH7439573.1"/>
    <property type="molecule type" value="Genomic_DNA"/>
</dbReference>
<dbReference type="PANTHER" id="PTHR45431:SF3">
    <property type="entry name" value="RHODANESE-LIKE DOMAIN-CONTAINING PROTEIN 15, CHLOROPLASTIC"/>
    <property type="match status" value="1"/>
</dbReference>
<comment type="caution">
    <text evidence="2">The sequence shown here is derived from an EMBL/GenBank/DDBJ whole genome shotgun (WGS) entry which is preliminary data.</text>
</comment>